<dbReference type="Proteomes" id="UP000273158">
    <property type="component" value="Unassembled WGS sequence"/>
</dbReference>
<keyword evidence="2" id="KW-1185">Reference proteome</keyword>
<comment type="caution">
    <text evidence="1">The sequence shown here is derived from an EMBL/GenBank/DDBJ whole genome shotgun (WGS) entry which is preliminary data.</text>
</comment>
<dbReference type="EMBL" id="RCDB01000005">
    <property type="protein sequence ID" value="RLK46427.1"/>
    <property type="molecule type" value="Genomic_DNA"/>
</dbReference>
<dbReference type="AlphaFoldDB" id="A0A498BTY3"/>
<evidence type="ECO:0000313" key="1">
    <source>
        <dbReference type="EMBL" id="RLK46427.1"/>
    </source>
</evidence>
<reference evidence="1 2" key="1">
    <citation type="journal article" date="2015" name="Stand. Genomic Sci.">
        <title>Genomic Encyclopedia of Bacterial and Archaeal Type Strains, Phase III: the genomes of soil and plant-associated and newly described type strains.</title>
        <authorList>
            <person name="Whitman W.B."/>
            <person name="Woyke T."/>
            <person name="Klenk H.P."/>
            <person name="Zhou Y."/>
            <person name="Lilburn T.G."/>
            <person name="Beck B.J."/>
            <person name="De Vos P."/>
            <person name="Vandamme P."/>
            <person name="Eisen J.A."/>
            <person name="Garrity G."/>
            <person name="Hugenholtz P."/>
            <person name="Kyrpides N.C."/>
        </authorList>
    </citation>
    <scope>NUCLEOTIDE SEQUENCE [LARGE SCALE GENOMIC DNA]</scope>
    <source>
        <strain evidence="1 2">S2T63</strain>
    </source>
</reference>
<proteinExistence type="predicted"/>
<accession>A0A498BTY3</accession>
<organism evidence="1 2">
    <name type="scientific">Microbacterium telephonicum</name>
    <dbReference type="NCBI Taxonomy" id="1714841"/>
    <lineage>
        <taxon>Bacteria</taxon>
        <taxon>Bacillati</taxon>
        <taxon>Actinomycetota</taxon>
        <taxon>Actinomycetes</taxon>
        <taxon>Micrococcales</taxon>
        <taxon>Microbacteriaceae</taxon>
        <taxon>Microbacterium</taxon>
    </lineage>
</organism>
<protein>
    <submittedName>
        <fullName evidence="1">Uncharacterized protein</fullName>
    </submittedName>
</protein>
<sequence length="66" mass="7385">MSQRIVVIENRVSKTSDVVAQGRQVSYRAQELDYYAQRGYTLAHTATVDGPDHVTFVDTLTADDPQ</sequence>
<name>A0A498BTY3_9MICO</name>
<gene>
    <name evidence="1" type="ORF">C7474_2965</name>
</gene>
<dbReference type="RefSeq" id="WP_121061262.1">
    <property type="nucleotide sequence ID" value="NZ_RCDB01000005.1"/>
</dbReference>
<dbReference type="OrthoDB" id="5078703at2"/>
<evidence type="ECO:0000313" key="2">
    <source>
        <dbReference type="Proteomes" id="UP000273158"/>
    </source>
</evidence>